<feature type="region of interest" description="Actin-binding" evidence="7">
    <location>
        <begin position="745"/>
        <end position="767"/>
    </location>
</feature>
<evidence type="ECO:0000256" key="8">
    <source>
        <dbReference type="SAM" id="Coils"/>
    </source>
</evidence>
<dbReference type="InterPro" id="IPR000048">
    <property type="entry name" value="IQ_motif_EF-hand-BS"/>
</dbReference>
<dbReference type="Gene3D" id="1.20.120.720">
    <property type="entry name" value="Myosin VI head, motor domain, U50 subdomain"/>
    <property type="match status" value="1"/>
</dbReference>
<dbReference type="PANTHER" id="PTHR13140">
    <property type="entry name" value="MYOSIN"/>
    <property type="match status" value="1"/>
</dbReference>
<evidence type="ECO:0000256" key="5">
    <source>
        <dbReference type="ARBA" id="ARBA00023175"/>
    </source>
</evidence>
<name>A0A9W8DSE8_9FUNG</name>
<feature type="region of interest" description="Disordered" evidence="9">
    <location>
        <begin position="1759"/>
        <end position="1830"/>
    </location>
</feature>
<dbReference type="GO" id="GO:0000146">
    <property type="term" value="F:microfilament motor activity"/>
    <property type="evidence" value="ECO:0007669"/>
    <property type="project" value="TreeGrafter"/>
</dbReference>
<feature type="compositionally biased region" description="Gly residues" evidence="9">
    <location>
        <begin position="1770"/>
        <end position="1788"/>
    </location>
</feature>
<dbReference type="GO" id="GO:0016020">
    <property type="term" value="C:membrane"/>
    <property type="evidence" value="ECO:0007669"/>
    <property type="project" value="TreeGrafter"/>
</dbReference>
<evidence type="ECO:0000259" key="10">
    <source>
        <dbReference type="PROSITE" id="PS51126"/>
    </source>
</evidence>
<evidence type="ECO:0000256" key="3">
    <source>
        <dbReference type="ARBA" id="ARBA00023054"/>
    </source>
</evidence>
<feature type="coiled-coil region" evidence="8">
    <location>
        <begin position="1116"/>
        <end position="1170"/>
    </location>
</feature>
<dbReference type="GO" id="GO:0005737">
    <property type="term" value="C:cytoplasm"/>
    <property type="evidence" value="ECO:0007669"/>
    <property type="project" value="TreeGrafter"/>
</dbReference>
<evidence type="ECO:0000256" key="7">
    <source>
        <dbReference type="PROSITE-ProRule" id="PRU00782"/>
    </source>
</evidence>
<feature type="compositionally biased region" description="Low complexity" evidence="9">
    <location>
        <begin position="1789"/>
        <end position="1820"/>
    </location>
</feature>
<dbReference type="OrthoDB" id="6108017at2759"/>
<evidence type="ECO:0000313" key="12">
    <source>
        <dbReference type="EMBL" id="KAJ1915867.1"/>
    </source>
</evidence>
<feature type="compositionally biased region" description="Polar residues" evidence="9">
    <location>
        <begin position="1284"/>
        <end position="1300"/>
    </location>
</feature>
<gene>
    <name evidence="12" type="primary">MYO2_2</name>
    <name evidence="12" type="ORF">H4219_004089</name>
</gene>
<keyword evidence="3 8" id="KW-0175">Coiled coil</keyword>
<feature type="region of interest" description="Disordered" evidence="9">
    <location>
        <begin position="600"/>
        <end position="634"/>
    </location>
</feature>
<feature type="coiled-coil region" evidence="8">
    <location>
        <begin position="1037"/>
        <end position="1071"/>
    </location>
</feature>
<dbReference type="EMBL" id="JANBPU010000126">
    <property type="protein sequence ID" value="KAJ1915867.1"/>
    <property type="molecule type" value="Genomic_DNA"/>
</dbReference>
<dbReference type="PRINTS" id="PR00193">
    <property type="entry name" value="MYOSINHEAVY"/>
</dbReference>
<evidence type="ECO:0000256" key="1">
    <source>
        <dbReference type="ARBA" id="ARBA00022741"/>
    </source>
</evidence>
<dbReference type="SMART" id="SM01132">
    <property type="entry name" value="DIL"/>
    <property type="match status" value="1"/>
</dbReference>
<feature type="region of interest" description="Disordered" evidence="9">
    <location>
        <begin position="1237"/>
        <end position="1353"/>
    </location>
</feature>
<dbReference type="GO" id="GO:0016459">
    <property type="term" value="C:myosin complex"/>
    <property type="evidence" value="ECO:0007669"/>
    <property type="project" value="UniProtKB-KW"/>
</dbReference>
<dbReference type="Gene3D" id="1.10.10.820">
    <property type="match status" value="1"/>
</dbReference>
<dbReference type="GO" id="GO:0051015">
    <property type="term" value="F:actin filament binding"/>
    <property type="evidence" value="ECO:0007669"/>
    <property type="project" value="TreeGrafter"/>
</dbReference>
<feature type="compositionally biased region" description="Low complexity" evidence="9">
    <location>
        <begin position="1320"/>
        <end position="1329"/>
    </location>
</feature>
<dbReference type="Gene3D" id="3.40.850.10">
    <property type="entry name" value="Kinesin motor domain"/>
    <property type="match status" value="1"/>
</dbReference>
<protein>
    <submittedName>
        <fullName evidence="12">Myosin type-2 heavy chain 1</fullName>
    </submittedName>
</protein>
<sequence length="1859" mass="208635">MDIPIESSYKKGTLVYIEDKEKAWIRAQVTQVSVRKEENGSGVVNIEAKDIADYNDSAIDSGNGEDKKEVTYIYEATFNELYNTKTKQLPPLCNPPSTDGIDDLINLSYLHEPAVLDNLRLRYRDKEIYTYSGIVLVALNPFARVDRYSQHELETYAGRTRGELQPHLFAIAEDAYQGMVRDNKNQTIIVSGESGAGKTMSARYIMRYFATAHDDSSSHSFGSGFGHNATADMSISNSSGIGSGIERARSIEEQIMATNPVLESFGNAKTTRNDNSSRFGKYLEIHFNDKMAISSASIRTYLLERSRLVFQPKTERNYHIFYQLLAMAASGGGGASSKYNGLGLEDGWKGFHYTRQGGDGCGEIPDVNDATEFERTCEAMSLIGINEKTQSNIFGLLAALLHMGNIEIKGNDRTGAIVDEDDVAFNKAAELLQVDVSEFRKWMTKKQTKTGKDMIISNLNTDQATVVRDSVAKYIYVHLFSWIVHALNESLDSGSDHSEDSPFIGVLDIYGFEHFEINSFEQFCINYANEKLQRHFNRHVFQLEQEEYQREGLENWTFVNFQDNQPCIELIEGKPGVFNILDDVCRSQRTDEEFATMLYQNLAPNDNGQKKPKPKQSLNEKNPTTPDKITPSDFFEKPRFDNRAFTICHYAHKVSYKVDGFIEKNKDTVPNEVQDMLKASKSDLLNKIFEFASEQEEIQKQKATEAASSAISKKTGTPMLVRKTTTSKASSHRKPTLGAEFRMSLIELMKKISSTETHYIRCIKPNENKRAWEFDANMVMAQLRACGVLETIRISCAGYPSRLEIPEFIDAFALLAKQRPTKYEGVEDVRNFARQILKDSIPDDDDGKYQVGHTKVFFRAGMLAYMNNLRTDKREAGAIFIQKMSRMYLARQRFLKQRKMAIRIQLASRTLAAKKVLDNLRHRKSAIILQTAVRGYLARTRYAIMIKSAKRIVSAVEGYMVRKRFVANRKEEAAIKIQSVVRGFLARKKFQRKVWAVIRIQSKLRTRTAKKMFKEKQKDATSAAHFKEVTYKLEGKVVELTQRLGNSQQSCQVLENENKTLKEKQTELEFRLSEVEFQAESQDKLSKERIASLVEENGNIRSENLDISKKFEDLSKDFEAQKIESAENTKKEKERADKLEKMLTELTEQIDAIKEEREVLKNKITMLEQQNAASGAGTGAAAASAAAAVAATNGGMLLNGGQKNQFSMPSAVVRKASQRNLNSTADLSGYVYADSSANNSATPASSNSINIPTTPNGKSLAGMPNGAPSNNSNTNYRQSRHFDGNQNPSLYSTNGQGLQYNANPQQAHPHHHHQAYEYDPSTFNSNNGGSSNGGPNGLLPSPPPPPPAPGTGYYTLTETQVCDLLRYDDGLLDEILYDLIDQIQIPDFNPQSPLPQAHIHFPAHIIGLCAIKMIQYNLANRINELITSLVARIKKYTDKFVSDNTTLFWMSNIFELLSIIKTSISQNESAGEAFKESMWVLSQAMSYLEAFLSDIYFGWARKLMKDISGYVVPALIEHQELNDYKETESFFSKMMGGGNSSRASDIMLSHLTRFLTEIWDVMKFYYIDLNITKQVMSEILSEVGAIAFNNLINRRHFCSSYRGMQIQFNVSKIDEWCKAYDVFDNAGNLDRLLQAAKILQMNKITEDDIRIIIEVSDSLNIAQIKRLLRNYKPADGEPTVPSRLMHHELLKMDNDPIMIDNNLLGEQILYLTARKVPAIETYTPEYLSISRLRSIIQSQSCEDGVDYYYDENGDVVADYMDSYDSAPPQHGGGGGGGPGNIGSNGGGSSNSSGGPQQFNTPNSLSNNSSATATNNINNENGGAGRTPIDVEATQSQKAYTGLGLDTPTLTREYEYHHKG</sequence>
<evidence type="ECO:0000256" key="9">
    <source>
        <dbReference type="SAM" id="MobiDB-lite"/>
    </source>
</evidence>
<feature type="domain" description="Myosin motor" evidence="11">
    <location>
        <begin position="99"/>
        <end position="871"/>
    </location>
</feature>
<dbReference type="SMART" id="SM00015">
    <property type="entry name" value="IQ"/>
    <property type="match status" value="4"/>
</dbReference>
<feature type="binding site" evidence="7">
    <location>
        <begin position="192"/>
        <end position="199"/>
    </location>
    <ligand>
        <name>ATP</name>
        <dbReference type="ChEBI" id="CHEBI:30616"/>
    </ligand>
</feature>
<evidence type="ECO:0000256" key="2">
    <source>
        <dbReference type="ARBA" id="ARBA00022840"/>
    </source>
</evidence>
<feature type="compositionally biased region" description="Low complexity" evidence="9">
    <location>
        <begin position="1237"/>
        <end position="1250"/>
    </location>
</feature>
<keyword evidence="2 7" id="KW-0067">ATP-binding</keyword>
<evidence type="ECO:0000259" key="11">
    <source>
        <dbReference type="PROSITE" id="PS51456"/>
    </source>
</evidence>
<keyword evidence="5 7" id="KW-0505">Motor protein</keyword>
<dbReference type="InterPro" id="IPR036961">
    <property type="entry name" value="Kinesin_motor_dom_sf"/>
</dbReference>
<organism evidence="12 13">
    <name type="scientific">Mycoemilia scoparia</name>
    <dbReference type="NCBI Taxonomy" id="417184"/>
    <lineage>
        <taxon>Eukaryota</taxon>
        <taxon>Fungi</taxon>
        <taxon>Fungi incertae sedis</taxon>
        <taxon>Zoopagomycota</taxon>
        <taxon>Kickxellomycotina</taxon>
        <taxon>Kickxellomycetes</taxon>
        <taxon>Kickxellales</taxon>
        <taxon>Kickxellaceae</taxon>
        <taxon>Mycoemilia</taxon>
    </lineage>
</organism>
<dbReference type="Gene3D" id="1.20.5.190">
    <property type="match status" value="3"/>
</dbReference>
<evidence type="ECO:0000256" key="6">
    <source>
        <dbReference type="ARBA" id="ARBA00023203"/>
    </source>
</evidence>
<dbReference type="Gene3D" id="6.20.240.20">
    <property type="match status" value="1"/>
</dbReference>
<dbReference type="Pfam" id="PF01843">
    <property type="entry name" value="DIL"/>
    <property type="match status" value="1"/>
</dbReference>
<evidence type="ECO:0000313" key="13">
    <source>
        <dbReference type="Proteomes" id="UP001150538"/>
    </source>
</evidence>
<dbReference type="PROSITE" id="PS51456">
    <property type="entry name" value="MYOSIN_MOTOR"/>
    <property type="match status" value="1"/>
</dbReference>
<dbReference type="SMART" id="SM00242">
    <property type="entry name" value="MYSc"/>
    <property type="match status" value="1"/>
</dbReference>
<dbReference type="PANTHER" id="PTHR13140:SF706">
    <property type="entry name" value="DILUTE CLASS UNCONVENTIONAL MYOSIN, ISOFORM C"/>
    <property type="match status" value="1"/>
</dbReference>
<dbReference type="GO" id="GO:0007015">
    <property type="term" value="P:actin filament organization"/>
    <property type="evidence" value="ECO:0007669"/>
    <property type="project" value="TreeGrafter"/>
</dbReference>
<dbReference type="SUPFAM" id="SSF52540">
    <property type="entry name" value="P-loop containing nucleoside triphosphate hydrolases"/>
    <property type="match status" value="2"/>
</dbReference>
<dbReference type="InterPro" id="IPR027417">
    <property type="entry name" value="P-loop_NTPase"/>
</dbReference>
<comment type="similarity">
    <text evidence="7">Belongs to the TRAFAC class myosin-kinesin ATPase superfamily. Myosin family.</text>
</comment>
<keyword evidence="1 7" id="KW-0547">Nucleotide-binding</keyword>
<feature type="domain" description="Dilute" evidence="10">
    <location>
        <begin position="1444"/>
        <end position="1694"/>
    </location>
</feature>
<dbReference type="InterPro" id="IPR001609">
    <property type="entry name" value="Myosin_head_motor_dom-like"/>
</dbReference>
<feature type="compositionally biased region" description="Polar residues" evidence="9">
    <location>
        <begin position="1267"/>
        <end position="1277"/>
    </location>
</feature>
<dbReference type="PROSITE" id="PS51126">
    <property type="entry name" value="DILUTE"/>
    <property type="match status" value="1"/>
</dbReference>
<dbReference type="Gene3D" id="1.20.58.530">
    <property type="match status" value="1"/>
</dbReference>
<keyword evidence="6 7" id="KW-0009">Actin-binding</keyword>
<dbReference type="Pfam" id="PF00063">
    <property type="entry name" value="Myosin_head"/>
    <property type="match status" value="1"/>
</dbReference>
<proteinExistence type="inferred from homology"/>
<feature type="compositionally biased region" description="Pro residues" evidence="9">
    <location>
        <begin position="1340"/>
        <end position="1349"/>
    </location>
</feature>
<accession>A0A9W8DSE8</accession>
<evidence type="ECO:0000256" key="4">
    <source>
        <dbReference type="ARBA" id="ARBA00023123"/>
    </source>
</evidence>
<dbReference type="Pfam" id="PF00612">
    <property type="entry name" value="IQ"/>
    <property type="match status" value="3"/>
</dbReference>
<dbReference type="Proteomes" id="UP001150538">
    <property type="component" value="Unassembled WGS sequence"/>
</dbReference>
<feature type="compositionally biased region" description="Polar residues" evidence="9">
    <location>
        <begin position="616"/>
        <end position="627"/>
    </location>
</feature>
<reference evidence="12" key="1">
    <citation type="submission" date="2022-07" db="EMBL/GenBank/DDBJ databases">
        <title>Phylogenomic reconstructions and comparative analyses of Kickxellomycotina fungi.</title>
        <authorList>
            <person name="Reynolds N.K."/>
            <person name="Stajich J.E."/>
            <person name="Barry K."/>
            <person name="Grigoriev I.V."/>
            <person name="Crous P."/>
            <person name="Smith M.E."/>
        </authorList>
    </citation>
    <scope>NUCLEOTIDE SEQUENCE</scope>
    <source>
        <strain evidence="12">NBRC 100468</strain>
    </source>
</reference>
<dbReference type="FunFam" id="1.10.10.820:FF:000001">
    <property type="entry name" value="Myosin heavy chain"/>
    <property type="match status" value="1"/>
</dbReference>
<dbReference type="InterPro" id="IPR002710">
    <property type="entry name" value="Dilute_dom"/>
</dbReference>
<keyword evidence="4 7" id="KW-0518">Myosin</keyword>
<dbReference type="PROSITE" id="PS50096">
    <property type="entry name" value="IQ"/>
    <property type="match status" value="4"/>
</dbReference>
<keyword evidence="13" id="KW-1185">Reference proteome</keyword>
<dbReference type="GO" id="GO:0005524">
    <property type="term" value="F:ATP binding"/>
    <property type="evidence" value="ECO:0007669"/>
    <property type="project" value="UniProtKB-UniRule"/>
</dbReference>
<comment type="caution">
    <text evidence="12">The sequence shown here is derived from an EMBL/GenBank/DDBJ whole genome shotgun (WGS) entry which is preliminary data.</text>
</comment>